<dbReference type="PANTHER" id="PTHR11941">
    <property type="entry name" value="ENOYL-COA HYDRATASE-RELATED"/>
    <property type="match status" value="1"/>
</dbReference>
<keyword evidence="2" id="KW-0456">Lyase</keyword>
<dbReference type="FunFam" id="3.90.226.10:FF:000009">
    <property type="entry name" value="Carnitinyl-CoA dehydratase"/>
    <property type="match status" value="1"/>
</dbReference>
<dbReference type="EMBL" id="LGTO01000004">
    <property type="protein sequence ID" value="KNE21872.1"/>
    <property type="molecule type" value="Genomic_DNA"/>
</dbReference>
<dbReference type="Gene3D" id="3.90.226.10">
    <property type="entry name" value="2-enoyl-CoA Hydratase, Chain A, domain 1"/>
    <property type="match status" value="1"/>
</dbReference>
<dbReference type="InterPro" id="IPR014748">
    <property type="entry name" value="Enoyl-CoA_hydra_C"/>
</dbReference>
<dbReference type="GeneID" id="66869598"/>
<dbReference type="PROSITE" id="PS00166">
    <property type="entry name" value="ENOYL_COA_HYDRATASE"/>
    <property type="match status" value="1"/>
</dbReference>
<dbReference type="SUPFAM" id="SSF52096">
    <property type="entry name" value="ClpP/crotonase"/>
    <property type="match status" value="1"/>
</dbReference>
<evidence type="ECO:0000313" key="5">
    <source>
        <dbReference type="Proteomes" id="UP000036780"/>
    </source>
</evidence>
<dbReference type="Gene3D" id="1.10.12.10">
    <property type="entry name" value="Lyase 2-enoyl-coa Hydratase, Chain A, domain 2"/>
    <property type="match status" value="1"/>
</dbReference>
<dbReference type="OrthoDB" id="9775794at2"/>
<reference evidence="5" key="1">
    <citation type="submission" date="2015-07" db="EMBL/GenBank/DDBJ databases">
        <title>Fjat-10053 dsm26.</title>
        <authorList>
            <person name="Liu B."/>
            <person name="Wang J."/>
            <person name="Zhu Y."/>
            <person name="Liu G."/>
            <person name="Chen Q."/>
            <person name="Chen Z."/>
            <person name="Lan J."/>
            <person name="Che J."/>
            <person name="Ge C."/>
            <person name="Shi H."/>
            <person name="Pan Z."/>
            <person name="Liu X."/>
        </authorList>
    </citation>
    <scope>NUCLEOTIDE SEQUENCE [LARGE SCALE GENOMIC DNA]</scope>
    <source>
        <strain evidence="5">DSM 26</strain>
    </source>
</reference>
<comment type="caution">
    <text evidence="4">The sequence shown here is derived from an EMBL/GenBank/DDBJ whole genome shotgun (WGS) entry which is preliminary data.</text>
</comment>
<comment type="similarity">
    <text evidence="1 3">Belongs to the enoyl-CoA hydratase/isomerase family.</text>
</comment>
<dbReference type="FunFam" id="1.10.12.10:FF:000001">
    <property type="entry name" value="Probable enoyl-CoA hydratase, mitochondrial"/>
    <property type="match status" value="1"/>
</dbReference>
<protein>
    <submittedName>
        <fullName evidence="4">Enoyl-CoA hydratase</fullName>
    </submittedName>
</protein>
<proteinExistence type="inferred from homology"/>
<dbReference type="InterPro" id="IPR001753">
    <property type="entry name" value="Enoyl-CoA_hydra/iso"/>
</dbReference>
<dbReference type="PATRIC" id="fig|1473.5.peg.3625"/>
<dbReference type="InterPro" id="IPR029045">
    <property type="entry name" value="ClpP/crotonase-like_dom_sf"/>
</dbReference>
<evidence type="ECO:0000256" key="3">
    <source>
        <dbReference type="RuleBase" id="RU003707"/>
    </source>
</evidence>
<dbReference type="RefSeq" id="WP_050350151.1">
    <property type="nucleotide sequence ID" value="NZ_CP073011.1"/>
</dbReference>
<evidence type="ECO:0000313" key="4">
    <source>
        <dbReference type="EMBL" id="KNE21872.1"/>
    </source>
</evidence>
<dbReference type="GO" id="GO:0006635">
    <property type="term" value="P:fatty acid beta-oxidation"/>
    <property type="evidence" value="ECO:0007669"/>
    <property type="project" value="TreeGrafter"/>
</dbReference>
<sequence length="261" mass="27960">MELNHLTVTYEEHIAILTLDSPPANALSSAMITEMRATLQQIENQSDAHAIILTGAGKFFAAGANIKEFVPAMGDYQKGIDMSKAGQDLCNELEAMKKPVIAAINGPALGGGLEVAMGCHYRIASDKATVGLPEVKLGLVPSFGGTQRLSRITGVATALELILTGKHIDSHQAQELGIVQVTVAADELMTTAKTIAHSFVEGNSMQSVTRAVESVVQGARRSFADGLQRENEIFGELFLTDDAKEGVQAFVDKRKPDFRHQ</sequence>
<dbReference type="CDD" id="cd06558">
    <property type="entry name" value="crotonase-like"/>
    <property type="match status" value="1"/>
</dbReference>
<dbReference type="GO" id="GO:0016836">
    <property type="term" value="F:hydro-lyase activity"/>
    <property type="evidence" value="ECO:0007669"/>
    <property type="project" value="UniProtKB-ARBA"/>
</dbReference>
<dbReference type="Pfam" id="PF00378">
    <property type="entry name" value="ECH_1"/>
    <property type="match status" value="1"/>
</dbReference>
<name>A0A0L0QTL7_VIRPA</name>
<dbReference type="InterPro" id="IPR018376">
    <property type="entry name" value="Enoyl-CoA_hyd/isom_CS"/>
</dbReference>
<dbReference type="PANTHER" id="PTHR11941:SF175">
    <property type="entry name" value="ENOYL-COA HYDRATASE-RELATED"/>
    <property type="match status" value="1"/>
</dbReference>
<organism evidence="4 5">
    <name type="scientific">Virgibacillus pantothenticus</name>
    <dbReference type="NCBI Taxonomy" id="1473"/>
    <lineage>
        <taxon>Bacteria</taxon>
        <taxon>Bacillati</taxon>
        <taxon>Bacillota</taxon>
        <taxon>Bacilli</taxon>
        <taxon>Bacillales</taxon>
        <taxon>Bacillaceae</taxon>
        <taxon>Virgibacillus</taxon>
    </lineage>
</organism>
<evidence type="ECO:0000256" key="2">
    <source>
        <dbReference type="ARBA" id="ARBA00023239"/>
    </source>
</evidence>
<accession>A0A0L0QTL7</accession>
<keyword evidence="5" id="KW-1185">Reference proteome</keyword>
<gene>
    <name evidence="4" type="ORF">AFK71_03425</name>
</gene>
<dbReference type="Proteomes" id="UP000036780">
    <property type="component" value="Unassembled WGS sequence"/>
</dbReference>
<evidence type="ECO:0000256" key="1">
    <source>
        <dbReference type="ARBA" id="ARBA00005254"/>
    </source>
</evidence>
<dbReference type="AlphaFoldDB" id="A0A0L0QTL7"/>